<dbReference type="InterPro" id="IPR051022">
    <property type="entry name" value="Notch_Cell-Fate_Det"/>
</dbReference>
<dbReference type="InterPro" id="IPR001881">
    <property type="entry name" value="EGF-like_Ca-bd_dom"/>
</dbReference>
<dbReference type="GO" id="GO:0032991">
    <property type="term" value="C:protein-containing complex"/>
    <property type="evidence" value="ECO:0007669"/>
    <property type="project" value="TreeGrafter"/>
</dbReference>
<name>A0A6H5IQL9_9HYME</name>
<dbReference type="GO" id="GO:0000902">
    <property type="term" value="P:cell morphogenesis"/>
    <property type="evidence" value="ECO:0007669"/>
    <property type="project" value="UniProtKB-ARBA"/>
</dbReference>
<feature type="disulfide bond" evidence="6">
    <location>
        <begin position="332"/>
        <end position="341"/>
    </location>
</feature>
<dbReference type="CDD" id="cd00054">
    <property type="entry name" value="EGF_CA"/>
    <property type="match status" value="1"/>
</dbReference>
<keyword evidence="4 6" id="KW-1015">Disulfide bond</keyword>
<dbReference type="PROSITE" id="PS00022">
    <property type="entry name" value="EGF_1"/>
    <property type="match status" value="3"/>
</dbReference>
<feature type="disulfide bond" evidence="6">
    <location>
        <begin position="174"/>
        <end position="183"/>
    </location>
</feature>
<keyword evidence="2" id="KW-0732">Signal</keyword>
<dbReference type="SUPFAM" id="SSF57196">
    <property type="entry name" value="EGF/Laminin"/>
    <property type="match status" value="4"/>
</dbReference>
<evidence type="ECO:0000256" key="6">
    <source>
        <dbReference type="PROSITE-ProRule" id="PRU00076"/>
    </source>
</evidence>
<accession>A0A6H5IQL9</accession>
<dbReference type="SMART" id="SM00181">
    <property type="entry name" value="EGF"/>
    <property type="match status" value="5"/>
</dbReference>
<dbReference type="Pfam" id="PF00008">
    <property type="entry name" value="EGF"/>
    <property type="match status" value="2"/>
</dbReference>
<dbReference type="EMBL" id="CADCXV010000972">
    <property type="protein sequence ID" value="CAB0039613.1"/>
    <property type="molecule type" value="Genomic_DNA"/>
</dbReference>
<evidence type="ECO:0000313" key="8">
    <source>
        <dbReference type="EMBL" id="CAB0039613.1"/>
    </source>
</evidence>
<dbReference type="GO" id="GO:0042063">
    <property type="term" value="P:gliogenesis"/>
    <property type="evidence" value="ECO:0007669"/>
    <property type="project" value="UniProtKB-ARBA"/>
</dbReference>
<feature type="disulfide bond" evidence="6">
    <location>
        <begin position="134"/>
        <end position="143"/>
    </location>
</feature>
<gene>
    <name evidence="8" type="ORF">TBRA_LOCUS11352</name>
</gene>
<feature type="domain" description="EGF-like" evidence="7">
    <location>
        <begin position="185"/>
        <end position="221"/>
    </location>
</feature>
<dbReference type="FunFam" id="2.10.25.10:FF:000230">
    <property type="entry name" value="Delta-like protein"/>
    <property type="match status" value="1"/>
</dbReference>
<evidence type="ECO:0000256" key="3">
    <source>
        <dbReference type="ARBA" id="ARBA00022737"/>
    </source>
</evidence>
<proteinExistence type="predicted"/>
<feature type="disulfide bond" evidence="6">
    <location>
        <begin position="211"/>
        <end position="220"/>
    </location>
</feature>
<keyword evidence="3" id="KW-0677">Repeat</keyword>
<comment type="caution">
    <text evidence="6">Lacks conserved residue(s) required for the propagation of feature annotation.</text>
</comment>
<dbReference type="GO" id="GO:0005509">
    <property type="term" value="F:calcium ion binding"/>
    <property type="evidence" value="ECO:0007669"/>
    <property type="project" value="InterPro"/>
</dbReference>
<feature type="domain" description="EGF-like" evidence="7">
    <location>
        <begin position="101"/>
        <end position="144"/>
    </location>
</feature>
<evidence type="ECO:0000256" key="5">
    <source>
        <dbReference type="ARBA" id="ARBA00023180"/>
    </source>
</evidence>
<dbReference type="PROSITE" id="PS01186">
    <property type="entry name" value="EGF_2"/>
    <property type="match status" value="3"/>
</dbReference>
<protein>
    <recommendedName>
        <fullName evidence="7">EGF-like domain-containing protein</fullName>
    </recommendedName>
</protein>
<organism evidence="8 9">
    <name type="scientific">Trichogramma brassicae</name>
    <dbReference type="NCBI Taxonomy" id="86971"/>
    <lineage>
        <taxon>Eukaryota</taxon>
        <taxon>Metazoa</taxon>
        <taxon>Ecdysozoa</taxon>
        <taxon>Arthropoda</taxon>
        <taxon>Hexapoda</taxon>
        <taxon>Insecta</taxon>
        <taxon>Pterygota</taxon>
        <taxon>Neoptera</taxon>
        <taxon>Endopterygota</taxon>
        <taxon>Hymenoptera</taxon>
        <taxon>Apocrita</taxon>
        <taxon>Proctotrupomorpha</taxon>
        <taxon>Chalcidoidea</taxon>
        <taxon>Trichogrammatidae</taxon>
        <taxon>Trichogramma</taxon>
    </lineage>
</organism>
<dbReference type="OrthoDB" id="283575at2759"/>
<dbReference type="GO" id="GO:0005886">
    <property type="term" value="C:plasma membrane"/>
    <property type="evidence" value="ECO:0007669"/>
    <property type="project" value="UniProtKB-ARBA"/>
</dbReference>
<evidence type="ECO:0000256" key="2">
    <source>
        <dbReference type="ARBA" id="ARBA00022729"/>
    </source>
</evidence>
<reference evidence="8 9" key="1">
    <citation type="submission" date="2020-02" db="EMBL/GenBank/DDBJ databases">
        <authorList>
            <person name="Ferguson B K."/>
        </authorList>
    </citation>
    <scope>NUCLEOTIDE SEQUENCE [LARGE SCALE GENOMIC DNA]</scope>
</reference>
<dbReference type="PANTHER" id="PTHR24049:SF22">
    <property type="entry name" value="DROSOPHILA CRUMBS HOMOLOG"/>
    <property type="match status" value="1"/>
</dbReference>
<evidence type="ECO:0000259" key="7">
    <source>
        <dbReference type="PROSITE" id="PS50026"/>
    </source>
</evidence>
<dbReference type="AlphaFoldDB" id="A0A6H5IQL9"/>
<dbReference type="GO" id="GO:0048666">
    <property type="term" value="P:neuron development"/>
    <property type="evidence" value="ECO:0007669"/>
    <property type="project" value="UniProtKB-ARBA"/>
</dbReference>
<keyword evidence="5" id="KW-0325">Glycoprotein</keyword>
<dbReference type="Gene3D" id="2.10.25.10">
    <property type="entry name" value="Laminin"/>
    <property type="match status" value="5"/>
</dbReference>
<evidence type="ECO:0000256" key="4">
    <source>
        <dbReference type="ARBA" id="ARBA00023157"/>
    </source>
</evidence>
<dbReference type="PROSITE" id="PS50026">
    <property type="entry name" value="EGF_3"/>
    <property type="match status" value="4"/>
</dbReference>
<evidence type="ECO:0000313" key="9">
    <source>
        <dbReference type="Proteomes" id="UP000479190"/>
    </source>
</evidence>
<dbReference type="InterPro" id="IPR000742">
    <property type="entry name" value="EGF"/>
</dbReference>
<feature type="domain" description="EGF-like" evidence="7">
    <location>
        <begin position="305"/>
        <end position="342"/>
    </location>
</feature>
<dbReference type="Proteomes" id="UP000479190">
    <property type="component" value="Unassembled WGS sequence"/>
</dbReference>
<keyword evidence="1 6" id="KW-0245">EGF-like domain</keyword>
<evidence type="ECO:0000256" key="1">
    <source>
        <dbReference type="ARBA" id="ARBA00022536"/>
    </source>
</evidence>
<dbReference type="PANTHER" id="PTHR24049">
    <property type="entry name" value="CRUMBS FAMILY MEMBER"/>
    <property type="match status" value="1"/>
</dbReference>
<dbReference type="SMART" id="SM00179">
    <property type="entry name" value="EGF_CA"/>
    <property type="match status" value="3"/>
</dbReference>
<feature type="domain" description="EGF-like" evidence="7">
    <location>
        <begin position="147"/>
        <end position="184"/>
    </location>
</feature>
<keyword evidence="9" id="KW-1185">Reference proteome</keyword>
<sequence>MKVEFPDHAVRGKFYFRSSTACSEMRKKIGVLTYVLHNRSSYLKKATELAQPFGAFHLGTESSCVHASMWICNQSIGQQKILRILCEFVCTSKYVGEFCQHRNPCLKGQRCQNGGVCRVVESPYGGTPTFACDCPIGYSASLCEIKLDSVCDSSPCFNNGKCVLKTLYDFTCDCGNGYAGEFCEKIDYCASSPCLYGAQCRSLDNEYQCTCAPGFTGPNCSEDIDECDLIAPCKYGVCVNTHGSYNVQVSQFLRYLHKQYFFCIRMLLTRLQSYLLILACGRLRAVSISRCMCHSGYTGQNCENEYIPCDPSPCQNAGLCHQIDSLNYRCECPEDEIGDNCKKETRERIRKSSTELKQALFKQNYLIYRRYRCFEKRKPSSLSTLWSCTVRLLQGEIHMK</sequence>
<dbReference type="GO" id="GO:0045197">
    <property type="term" value="P:establishment or maintenance of epithelial cell apical/basal polarity"/>
    <property type="evidence" value="ECO:0007669"/>
    <property type="project" value="TreeGrafter"/>
</dbReference>
<dbReference type="GO" id="GO:0007157">
    <property type="term" value="P:heterophilic cell-cell adhesion via plasma membrane cell adhesion molecules"/>
    <property type="evidence" value="ECO:0007669"/>
    <property type="project" value="TreeGrafter"/>
</dbReference>